<evidence type="ECO:0000259" key="2">
    <source>
        <dbReference type="PROSITE" id="PS50975"/>
    </source>
</evidence>
<evidence type="ECO:0000313" key="4">
    <source>
        <dbReference type="EMBL" id="GGA78155.1"/>
    </source>
</evidence>
<reference evidence="4" key="2">
    <citation type="submission" date="2020-09" db="EMBL/GenBank/DDBJ databases">
        <authorList>
            <person name="Sun Q."/>
            <person name="Zhou Y."/>
        </authorList>
    </citation>
    <scope>NUCLEOTIDE SEQUENCE</scope>
    <source>
        <strain evidence="4">CGMCC 1.15320</strain>
    </source>
</reference>
<dbReference type="EMBL" id="BMIF01000014">
    <property type="protein sequence ID" value="GGA78155.1"/>
    <property type="molecule type" value="Genomic_DNA"/>
</dbReference>
<dbReference type="SUPFAM" id="SSF56059">
    <property type="entry name" value="Glutathione synthetase ATP-binding domain-like"/>
    <property type="match status" value="1"/>
</dbReference>
<comment type="caution">
    <text evidence="4">The sequence shown here is derived from an EMBL/GenBank/DDBJ whole genome shotgun (WGS) entry which is preliminary data.</text>
</comment>
<keyword evidence="1" id="KW-0067">ATP-binding</keyword>
<keyword evidence="1" id="KW-0547">Nucleotide-binding</keyword>
<accession>A0A916S0K2</accession>
<sequence>MAVNSDSLPGASQGEPNSYVDCGWGRLLFAHTYESPTALVDAIRREGPERRDIAFYVPDPHVLLAKAPQEIFLDPSHTYRLDLATYRPGRRKTRGYFIRRLSSEADARGVNRIYSSRGMVPVSPEFFWSNRDNRALTYLVAEDEESGEIVGTVTGVDHRRAFNDPEAGSSLWCLAVDPQARHPGIGEMLVRQLAEHYKARGAASMDLSVMHDNAQAIALYEKLGFRRVPVFTVKRKNTINERLYASPLAEYDALNPYARLIVEEARRRGIQVEILDAEGGFFRLAHGGRSVRCRESLSELTSAVAMSICDDKAATRRVVEAAGLKVPEQIRGEVDEAELSAFLEKHGKLVVKPARGEQGSGVAVGLTTMEEVRAAIDHAHTICDRVLVESCFDGEDLRLVVIDFKLVAAAVRRPPYIVGDGHSTVRDLINAVSRRRAAATGGESRIPLDGETERCLAALDLTYDSVLKQGETAVVRKAANLHTGGSIHDVTGVVHHRLVEAAIKAARAIDIPVVGIDFMVRSPSEPDYVFIEANERPGLANHEPQPTAERFIDLLFPLTGPSTAAQALGRI</sequence>
<dbReference type="CDD" id="cd04301">
    <property type="entry name" value="NAT_SF"/>
    <property type="match status" value="1"/>
</dbReference>
<dbReference type="InterPro" id="IPR013815">
    <property type="entry name" value="ATP_grasp_subdomain_1"/>
</dbReference>
<dbReference type="PROSITE" id="PS51186">
    <property type="entry name" value="GNAT"/>
    <property type="match status" value="1"/>
</dbReference>
<dbReference type="SUPFAM" id="SSF55729">
    <property type="entry name" value="Acyl-CoA N-acyltransferases (Nat)"/>
    <property type="match status" value="1"/>
</dbReference>
<gene>
    <name evidence="4" type="ORF">GCM10011385_35340</name>
</gene>
<dbReference type="PROSITE" id="PS50975">
    <property type="entry name" value="ATP_GRASP"/>
    <property type="match status" value="1"/>
</dbReference>
<evidence type="ECO:0000313" key="5">
    <source>
        <dbReference type="Proteomes" id="UP000636264"/>
    </source>
</evidence>
<dbReference type="Proteomes" id="UP000636264">
    <property type="component" value="Unassembled WGS sequence"/>
</dbReference>
<feature type="domain" description="ATP-grasp" evidence="2">
    <location>
        <begin position="316"/>
        <end position="560"/>
    </location>
</feature>
<dbReference type="GO" id="GO:0009432">
    <property type="term" value="P:SOS response"/>
    <property type="evidence" value="ECO:0007669"/>
    <property type="project" value="TreeGrafter"/>
</dbReference>
<dbReference type="GO" id="GO:0005737">
    <property type="term" value="C:cytoplasm"/>
    <property type="evidence" value="ECO:0007669"/>
    <property type="project" value="TreeGrafter"/>
</dbReference>
<dbReference type="PANTHER" id="PTHR21621">
    <property type="entry name" value="RIBOSOMAL PROTEIN S6 MODIFICATION PROTEIN"/>
    <property type="match status" value="1"/>
</dbReference>
<dbReference type="GO" id="GO:0016747">
    <property type="term" value="F:acyltransferase activity, transferring groups other than amino-acyl groups"/>
    <property type="evidence" value="ECO:0007669"/>
    <property type="project" value="InterPro"/>
</dbReference>
<evidence type="ECO:0000259" key="3">
    <source>
        <dbReference type="PROSITE" id="PS51186"/>
    </source>
</evidence>
<dbReference type="InterPro" id="IPR016181">
    <property type="entry name" value="Acyl_CoA_acyltransferase"/>
</dbReference>
<name>A0A916S0K2_9HYPH</name>
<keyword evidence="5" id="KW-1185">Reference proteome</keyword>
<reference evidence="4" key="1">
    <citation type="journal article" date="2014" name="Int. J. Syst. Evol. Microbiol.">
        <title>Complete genome sequence of Corynebacterium casei LMG S-19264T (=DSM 44701T), isolated from a smear-ripened cheese.</title>
        <authorList>
            <consortium name="US DOE Joint Genome Institute (JGI-PGF)"/>
            <person name="Walter F."/>
            <person name="Albersmeier A."/>
            <person name="Kalinowski J."/>
            <person name="Ruckert C."/>
        </authorList>
    </citation>
    <scope>NUCLEOTIDE SEQUENCE</scope>
    <source>
        <strain evidence="4">CGMCC 1.15320</strain>
    </source>
</reference>
<protein>
    <submittedName>
        <fullName evidence="4">GNAT family N-acetyltransferase</fullName>
    </submittedName>
</protein>
<dbReference type="GO" id="GO:0046872">
    <property type="term" value="F:metal ion binding"/>
    <property type="evidence" value="ECO:0007669"/>
    <property type="project" value="InterPro"/>
</dbReference>
<dbReference type="PANTHER" id="PTHR21621:SF0">
    <property type="entry name" value="BETA-CITRYLGLUTAMATE SYNTHASE B-RELATED"/>
    <property type="match status" value="1"/>
</dbReference>
<dbReference type="Gene3D" id="3.30.470.20">
    <property type="entry name" value="ATP-grasp fold, B domain"/>
    <property type="match status" value="2"/>
</dbReference>
<dbReference type="Gene3D" id="3.40.630.30">
    <property type="match status" value="1"/>
</dbReference>
<dbReference type="InterPro" id="IPR000182">
    <property type="entry name" value="GNAT_dom"/>
</dbReference>
<dbReference type="GO" id="GO:0005524">
    <property type="term" value="F:ATP binding"/>
    <property type="evidence" value="ECO:0007669"/>
    <property type="project" value="UniProtKB-UniRule"/>
</dbReference>
<dbReference type="NCBIfam" id="TIGR03103">
    <property type="entry name" value="trio_acet_GNAT"/>
    <property type="match status" value="1"/>
</dbReference>
<dbReference type="InterPro" id="IPR017534">
    <property type="entry name" value="GNAT-acetyltransferase"/>
</dbReference>
<dbReference type="Pfam" id="PF00583">
    <property type="entry name" value="Acetyltransf_1"/>
    <property type="match status" value="1"/>
</dbReference>
<dbReference type="AlphaFoldDB" id="A0A916S0K2"/>
<feature type="domain" description="N-acetyltransferase" evidence="3">
    <location>
        <begin position="96"/>
        <end position="246"/>
    </location>
</feature>
<proteinExistence type="predicted"/>
<organism evidence="4 5">
    <name type="scientific">Nitratireductor aestuarii</name>
    <dbReference type="NCBI Taxonomy" id="1735103"/>
    <lineage>
        <taxon>Bacteria</taxon>
        <taxon>Pseudomonadati</taxon>
        <taxon>Pseudomonadota</taxon>
        <taxon>Alphaproteobacteria</taxon>
        <taxon>Hyphomicrobiales</taxon>
        <taxon>Phyllobacteriaceae</taxon>
        <taxon>Nitratireductor</taxon>
    </lineage>
</organism>
<evidence type="ECO:0000256" key="1">
    <source>
        <dbReference type="PROSITE-ProRule" id="PRU00409"/>
    </source>
</evidence>
<dbReference type="InterPro" id="IPR011761">
    <property type="entry name" value="ATP-grasp"/>
</dbReference>
<dbReference type="Gene3D" id="3.30.1490.20">
    <property type="entry name" value="ATP-grasp fold, A domain"/>
    <property type="match status" value="1"/>
</dbReference>
<dbReference type="GO" id="GO:0018169">
    <property type="term" value="F:ribosomal S6-glutamic acid ligase activity"/>
    <property type="evidence" value="ECO:0007669"/>
    <property type="project" value="TreeGrafter"/>
</dbReference>